<evidence type="ECO:0000313" key="3">
    <source>
        <dbReference type="Proteomes" id="UP000197679"/>
    </source>
</evidence>
<organism evidence="2 3">
    <name type="scientific">Candidatus Mancarchaeum acidiphilum</name>
    <dbReference type="NCBI Taxonomy" id="1920749"/>
    <lineage>
        <taxon>Archaea</taxon>
        <taxon>Candidatus Micrarchaeota</taxon>
        <taxon>Candidatus Mancarchaeum</taxon>
    </lineage>
</organism>
<keyword evidence="1" id="KW-0175">Coiled coil</keyword>
<proteinExistence type="predicted"/>
<gene>
    <name evidence="2" type="ORF">Mia14_0216</name>
</gene>
<name>A0A218NM49_9ARCH</name>
<protein>
    <submittedName>
        <fullName evidence="2">Uncharacterized protein</fullName>
    </submittedName>
</protein>
<evidence type="ECO:0000313" key="2">
    <source>
        <dbReference type="EMBL" id="ASI13550.1"/>
    </source>
</evidence>
<sequence>MQNISVLSLKSLFDKLKYAFDNFGQIAGKMKSNYDSVSKEELVELIKFTSSKLDNGEETVENKKILDALDAFYKNRSLMNQLEENRKDLVELVNSIENYLSQNKSDDEELNGQISDKLDQVKKLIR</sequence>
<reference evidence="2 3" key="1">
    <citation type="journal article" date="2017" name="Nat. Commun.">
        <title>'ARMAN' archaea depend on association with euryarchaeal host in culture and in situ.</title>
        <authorList>
            <person name="Golyshina O."/>
            <person name="Toshchakov S."/>
            <person name="Makarova K."/>
            <person name="Gavrilov S."/>
            <person name="Korzhenkov A."/>
            <person name="La Cono V."/>
            <person name="Arcadi E."/>
            <person name="Nechitaylo T."/>
            <person name="Ferrer M."/>
            <person name="Kublanov I."/>
            <person name="Wolf Y."/>
            <person name="Yakimov M."/>
            <person name="Golyshin P."/>
            <person name="Slesarev A."/>
            <person name="Kozyavkin S."/>
        </authorList>
    </citation>
    <scope>NUCLEOTIDE SEQUENCE [LARGE SCALE GENOMIC DNA]</scope>
    <source>
        <strain evidence="2 3">Mia14</strain>
    </source>
</reference>
<dbReference type="GeneID" id="33313774"/>
<dbReference type="Proteomes" id="UP000197679">
    <property type="component" value="Chromosome"/>
</dbReference>
<accession>A0A218NM49</accession>
<evidence type="ECO:0000256" key="1">
    <source>
        <dbReference type="SAM" id="Coils"/>
    </source>
</evidence>
<keyword evidence="3" id="KW-1185">Reference proteome</keyword>
<dbReference type="AlphaFoldDB" id="A0A218NM49"/>
<feature type="coiled-coil region" evidence="1">
    <location>
        <begin position="75"/>
        <end position="102"/>
    </location>
</feature>
<dbReference type="EMBL" id="CP019964">
    <property type="protein sequence ID" value="ASI13550.1"/>
    <property type="molecule type" value="Genomic_DNA"/>
</dbReference>
<dbReference type="RefSeq" id="WP_088819715.1">
    <property type="nucleotide sequence ID" value="NZ_CP019964.1"/>
</dbReference>
<dbReference type="KEGG" id="marh:Mia14_0216"/>